<name>A0A841ZWV1_9LIST</name>
<evidence type="ECO:0000313" key="1">
    <source>
        <dbReference type="EMBL" id="MBC1565076.1"/>
    </source>
</evidence>
<evidence type="ECO:0000313" key="2">
    <source>
        <dbReference type="Proteomes" id="UP000586951"/>
    </source>
</evidence>
<dbReference type="RefSeq" id="WP_185417055.1">
    <property type="nucleotide sequence ID" value="NZ_JAARRU010000001.1"/>
</dbReference>
<dbReference type="EMBL" id="JAARRU010000001">
    <property type="protein sequence ID" value="MBC1565076.1"/>
    <property type="molecule type" value="Genomic_DNA"/>
</dbReference>
<dbReference type="Proteomes" id="UP000586951">
    <property type="component" value="Unassembled WGS sequence"/>
</dbReference>
<gene>
    <name evidence="1" type="ORF">HB907_06615</name>
</gene>
<protein>
    <submittedName>
        <fullName evidence="1">Uncharacterized protein</fullName>
    </submittedName>
</protein>
<comment type="caution">
    <text evidence="1">The sequence shown here is derived from an EMBL/GenBank/DDBJ whole genome shotgun (WGS) entry which is preliminary data.</text>
</comment>
<proteinExistence type="predicted"/>
<accession>A0A841ZWV1</accession>
<dbReference type="AlphaFoldDB" id="A0A841ZWV1"/>
<organism evidence="1 2">
    <name type="scientific">Listeria booriae</name>
    <dbReference type="NCBI Taxonomy" id="1552123"/>
    <lineage>
        <taxon>Bacteria</taxon>
        <taxon>Bacillati</taxon>
        <taxon>Bacillota</taxon>
        <taxon>Bacilli</taxon>
        <taxon>Bacillales</taxon>
        <taxon>Listeriaceae</taxon>
        <taxon>Listeria</taxon>
    </lineage>
</organism>
<sequence>MVLEDAIKQDVMETQDLLMKRYPTLKEAERLEAIAIYENTLRGYIESVREDGKHEPGQNDIEHYGGDMAWTEMESHLNSCGCLLFIDFEFFLEDYKTELECFGEFEQVNDKFLSFVMQQERPYIQKLFDALTESVECGENAFYHRESKMERLAFQCVEYRLLGYVARFEQEKDTV</sequence>
<reference evidence="1 2" key="1">
    <citation type="submission" date="2020-03" db="EMBL/GenBank/DDBJ databases">
        <title>Soil Listeria distribution.</title>
        <authorList>
            <person name="Liao J."/>
            <person name="Wiedmann M."/>
        </authorList>
    </citation>
    <scope>NUCLEOTIDE SEQUENCE [LARGE SCALE GENOMIC DNA]</scope>
    <source>
        <strain evidence="1 2">FSL L7-1427</strain>
    </source>
</reference>